<dbReference type="AlphaFoldDB" id="A0A1F8FCL1"/>
<reference evidence="1 2" key="1">
    <citation type="journal article" date="2016" name="Nat. Commun.">
        <title>Thousands of microbial genomes shed light on interconnected biogeochemical processes in an aquifer system.</title>
        <authorList>
            <person name="Anantharaman K."/>
            <person name="Brown C.T."/>
            <person name="Hug L.A."/>
            <person name="Sharon I."/>
            <person name="Castelle C.J."/>
            <person name="Probst A.J."/>
            <person name="Thomas B.C."/>
            <person name="Singh A."/>
            <person name="Wilkins M.J."/>
            <person name="Karaoz U."/>
            <person name="Brodie E.L."/>
            <person name="Williams K.H."/>
            <person name="Hubbard S.S."/>
            <person name="Banfield J.F."/>
        </authorList>
    </citation>
    <scope>NUCLEOTIDE SEQUENCE [LARGE SCALE GENOMIC DNA]</scope>
</reference>
<organism evidence="1 2">
    <name type="scientific">Candidatus Yanofskybacteria bacterium RIFCSPHIGHO2_02_FULL_41_11</name>
    <dbReference type="NCBI Taxonomy" id="1802675"/>
    <lineage>
        <taxon>Bacteria</taxon>
        <taxon>Candidatus Yanofskyibacteriota</taxon>
    </lineage>
</organism>
<name>A0A1F8FCL1_9BACT</name>
<evidence type="ECO:0000313" key="2">
    <source>
        <dbReference type="Proteomes" id="UP000177167"/>
    </source>
</evidence>
<dbReference type="Proteomes" id="UP000177167">
    <property type="component" value="Unassembled WGS sequence"/>
</dbReference>
<comment type="caution">
    <text evidence="1">The sequence shown here is derived from an EMBL/GenBank/DDBJ whole genome shotgun (WGS) entry which is preliminary data.</text>
</comment>
<proteinExistence type="predicted"/>
<accession>A0A1F8FCL1</accession>
<evidence type="ECO:0000313" key="1">
    <source>
        <dbReference type="EMBL" id="OGN10924.1"/>
    </source>
</evidence>
<protein>
    <submittedName>
        <fullName evidence="1">Uncharacterized protein</fullName>
    </submittedName>
</protein>
<sequence>MKLMDRGAPIFSRVEVLGLSKEEIRALILRSYQEEGNFFNLHGYGDMKALLDWNRQQKNSEGPDLEKTVVDLLIQNISEGESLYIY</sequence>
<gene>
    <name evidence="1" type="ORF">A3J46_04175</name>
</gene>
<dbReference type="EMBL" id="MGJP01000001">
    <property type="protein sequence ID" value="OGN10924.1"/>
    <property type="molecule type" value="Genomic_DNA"/>
</dbReference>